<dbReference type="AlphaFoldDB" id="A8Q8X1"/>
<evidence type="ECO:0000256" key="4">
    <source>
        <dbReference type="RuleBase" id="RU365068"/>
    </source>
</evidence>
<dbReference type="GO" id="GO:0003724">
    <property type="term" value="F:RNA helicase activity"/>
    <property type="evidence" value="ECO:0007669"/>
    <property type="project" value="UniProtKB-EC"/>
</dbReference>
<dbReference type="GO" id="GO:0016787">
    <property type="term" value="F:hydrolase activity"/>
    <property type="evidence" value="ECO:0007669"/>
    <property type="project" value="UniProtKB-KW"/>
</dbReference>
<name>A8Q8X1_MALGO</name>
<comment type="domain">
    <text evidence="4">The Q motif is unique to and characteristic of the DEAD box family of RNA helicases and controls ATP binding and hydrolysis.</text>
</comment>
<dbReference type="STRING" id="425265.A8Q8X1"/>
<evidence type="ECO:0000256" key="1">
    <source>
        <dbReference type="ARBA" id="ARBA00022741"/>
    </source>
</evidence>
<reference evidence="7 8" key="1">
    <citation type="journal article" date="2007" name="Proc. Natl. Acad. Sci. U.S.A.">
        <title>Dandruff-associated Malassezia genomes reveal convergent and divergent virulence traits shared with plant and human fungal pathogens.</title>
        <authorList>
            <person name="Xu J."/>
            <person name="Saunders C.W."/>
            <person name="Hu P."/>
            <person name="Grant R.A."/>
            <person name="Boekhout T."/>
            <person name="Kuramae E.E."/>
            <person name="Kronstad J.W."/>
            <person name="Deangelis Y.M."/>
            <person name="Reeder N.L."/>
            <person name="Johnstone K.R."/>
            <person name="Leland M."/>
            <person name="Fieno A.M."/>
            <person name="Begley W.M."/>
            <person name="Sun Y."/>
            <person name="Lacey M.P."/>
            <person name="Chaudhary T."/>
            <person name="Keough T."/>
            <person name="Chu L."/>
            <person name="Sears R."/>
            <person name="Yuan B."/>
            <person name="Dawson T.L.Jr."/>
        </authorList>
    </citation>
    <scope>NUCLEOTIDE SEQUENCE [LARGE SCALE GENOMIC DNA]</scope>
    <source>
        <strain evidence="8">ATCC MYA-4612 / CBS 7966</strain>
    </source>
</reference>
<proteinExistence type="inferred from homology"/>
<dbReference type="InterPro" id="IPR027417">
    <property type="entry name" value="P-loop_NTPase"/>
</dbReference>
<dbReference type="PROSITE" id="PS51192">
    <property type="entry name" value="HELICASE_ATP_BIND_1"/>
    <property type="match status" value="1"/>
</dbReference>
<dbReference type="Pfam" id="PF00270">
    <property type="entry name" value="DEAD"/>
    <property type="match status" value="1"/>
</dbReference>
<evidence type="ECO:0000313" key="7">
    <source>
        <dbReference type="EMBL" id="EDP42109.1"/>
    </source>
</evidence>
<dbReference type="SUPFAM" id="SSF52540">
    <property type="entry name" value="P-loop containing nucleoside triphosphate hydrolases"/>
    <property type="match status" value="1"/>
</dbReference>
<accession>A8Q8X1</accession>
<feature type="region of interest" description="Disordered" evidence="5">
    <location>
        <begin position="311"/>
        <end position="335"/>
    </location>
</feature>
<evidence type="ECO:0000256" key="5">
    <source>
        <dbReference type="SAM" id="MobiDB-lite"/>
    </source>
</evidence>
<dbReference type="OMA" id="RDEPRMM"/>
<keyword evidence="3 4" id="KW-0067">ATP-binding</keyword>
<keyword evidence="4" id="KW-0694">RNA-binding</keyword>
<dbReference type="GO" id="GO:0005524">
    <property type="term" value="F:ATP binding"/>
    <property type="evidence" value="ECO:0007669"/>
    <property type="project" value="UniProtKB-UniRule"/>
</dbReference>
<dbReference type="InterPro" id="IPR011545">
    <property type="entry name" value="DEAD/DEAH_box_helicase_dom"/>
</dbReference>
<keyword evidence="8" id="KW-1185">Reference proteome</keyword>
<feature type="region of interest" description="Disordered" evidence="5">
    <location>
        <begin position="180"/>
        <end position="208"/>
    </location>
</feature>
<dbReference type="RefSeq" id="XP_001729323.1">
    <property type="nucleotide sequence ID" value="XM_001729271.1"/>
</dbReference>
<dbReference type="VEuPathDB" id="FungiDB:MGL_3358"/>
<sequence>MLSSKDVVLRAHTGSGKSFAVLLALLARPRLLFQSRSGAEPPVPGISALVIVPSNELAYQYMRWAHELMPAQLSAHMDAVIQCVVRGEATMDAQMTRLRETPPHVLIGTPTRLQECFAMAQGAHLLGLHTWRTLVLDEADALLNLPGRFPSEKQRWKHLTHPSPGLHVLDTIMRSRATFSGGERLPNAGMESYGPKRGADRRPPEPIRRTQYKGVENTTDHAPALARGIGIVPLQLVCTSATANSVLRHFLSARTGWLRTNTRETRDSAQWIDLTGQSGQLSAVGAPYRGSMPRELTHSCVVVDEVHGSPQPRLLDTTRGTAVPPALRKPASTSTTPAIQEHVVDLPLLEMLAYLYASEHVRRGLALVPARWSVQRVHDELAALGVPVKIVASGQIMSSSEDAMYVLQSTSARGLDIPNMSHVFLVGLQAVRDSLHYTHAAGRVARIGPDGQRPRGHVVTLIRGNSAAEQKMSQIYKRVGVELRPLQLRSLSL</sequence>
<dbReference type="EMBL" id="AAYY01000013">
    <property type="protein sequence ID" value="EDP42109.1"/>
    <property type="molecule type" value="Genomic_DNA"/>
</dbReference>
<dbReference type="GO" id="GO:0003723">
    <property type="term" value="F:RNA binding"/>
    <property type="evidence" value="ECO:0007669"/>
    <property type="project" value="UniProtKB-UniRule"/>
</dbReference>
<gene>
    <name evidence="7" type="ORF">MGL_3358</name>
</gene>
<protein>
    <recommendedName>
        <fullName evidence="4">ATP-dependent RNA helicase</fullName>
        <ecNumber evidence="4">3.6.4.13</ecNumber>
    </recommendedName>
</protein>
<evidence type="ECO:0000259" key="6">
    <source>
        <dbReference type="PROSITE" id="PS51192"/>
    </source>
</evidence>
<comment type="catalytic activity">
    <reaction evidence="4">
        <text>ATP + H2O = ADP + phosphate + H(+)</text>
        <dbReference type="Rhea" id="RHEA:13065"/>
        <dbReference type="ChEBI" id="CHEBI:15377"/>
        <dbReference type="ChEBI" id="CHEBI:15378"/>
        <dbReference type="ChEBI" id="CHEBI:30616"/>
        <dbReference type="ChEBI" id="CHEBI:43474"/>
        <dbReference type="ChEBI" id="CHEBI:456216"/>
        <dbReference type="EC" id="3.6.4.13"/>
    </reaction>
</comment>
<dbReference type="EC" id="3.6.4.13" evidence="4"/>
<evidence type="ECO:0000256" key="2">
    <source>
        <dbReference type="ARBA" id="ARBA00022801"/>
    </source>
</evidence>
<dbReference type="SMART" id="SM00487">
    <property type="entry name" value="DEXDc"/>
    <property type="match status" value="1"/>
</dbReference>
<comment type="similarity">
    <text evidence="4">Belongs to the DEAD box helicase family.</text>
</comment>
<feature type="domain" description="Helicase ATP-binding" evidence="6">
    <location>
        <begin position="1"/>
        <end position="261"/>
    </location>
</feature>
<comment type="caution">
    <text evidence="7">The sequence shown here is derived from an EMBL/GenBank/DDBJ whole genome shotgun (WGS) entry which is preliminary data.</text>
</comment>
<dbReference type="Gene3D" id="3.40.50.300">
    <property type="entry name" value="P-loop containing nucleotide triphosphate hydrolases"/>
    <property type="match status" value="2"/>
</dbReference>
<keyword evidence="2 4" id="KW-0378">Hydrolase</keyword>
<dbReference type="PANTHER" id="PTHR24031">
    <property type="entry name" value="RNA HELICASE"/>
    <property type="match status" value="1"/>
</dbReference>
<dbReference type="KEGG" id="mgl:MGL_3358"/>
<organism evidence="7 8">
    <name type="scientific">Malassezia globosa (strain ATCC MYA-4612 / CBS 7966)</name>
    <name type="common">Dandruff-associated fungus</name>
    <dbReference type="NCBI Taxonomy" id="425265"/>
    <lineage>
        <taxon>Eukaryota</taxon>
        <taxon>Fungi</taxon>
        <taxon>Dikarya</taxon>
        <taxon>Basidiomycota</taxon>
        <taxon>Ustilaginomycotina</taxon>
        <taxon>Malasseziomycetes</taxon>
        <taxon>Malasseziales</taxon>
        <taxon>Malasseziaceae</taxon>
        <taxon>Malassezia</taxon>
    </lineage>
</organism>
<keyword evidence="1 4" id="KW-0547">Nucleotide-binding</keyword>
<keyword evidence="4" id="KW-0347">Helicase</keyword>
<dbReference type="InterPro" id="IPR014001">
    <property type="entry name" value="Helicase_ATP-bd"/>
</dbReference>
<feature type="compositionally biased region" description="Basic and acidic residues" evidence="5">
    <location>
        <begin position="197"/>
        <end position="208"/>
    </location>
</feature>
<comment type="function">
    <text evidence="4">RNA helicase.</text>
</comment>
<dbReference type="InParanoid" id="A8Q8X1"/>
<dbReference type="Proteomes" id="UP000008837">
    <property type="component" value="Unassembled WGS sequence"/>
</dbReference>
<evidence type="ECO:0000313" key="8">
    <source>
        <dbReference type="Proteomes" id="UP000008837"/>
    </source>
</evidence>
<dbReference type="OrthoDB" id="10256233at2759"/>
<dbReference type="GeneID" id="5853630"/>
<evidence type="ECO:0000256" key="3">
    <source>
        <dbReference type="ARBA" id="ARBA00022840"/>
    </source>
</evidence>